<feature type="transmembrane region" description="Helical" evidence="1">
    <location>
        <begin position="382"/>
        <end position="403"/>
    </location>
</feature>
<keyword evidence="1" id="KW-1133">Transmembrane helix</keyword>
<sequence length="413" mass="41253">MNRRPLRAVVRAMSIAGAVALAVVGVGVAPAVAAPPPVTAGSVQVLDGNGDPIVGAGISLSVGAFGVEHRAVTLADGRVDLTTIPGVDPAGGPYVMWIWANGYAGYWDGATDPDATVPVQVQAGADPLVATVAATNPPPSSTTAGISGTVTDALTGEPIVGIQVTATDDGTGGDNSGAGQTVLDGTYYVNFGGGSLPSTAEVAFTSLATSEAAPFGYEEQFYNGINASASEAETPVDVTAGATVSGINGQLLPNGQLTGTVTDASAGGIVPLGDAQVSVWNRAKQVMIASGSTNPDGSYAFAVPQGSWVVQFDKIVDGNVVSTQYYDGATTFEAAADVEVVAKLSTDGTDAQFGTVPLTPVTPVTPVTPTLPATGPEDTAPLLWVALATILGGTVLVAATAFIRRRRPARSGS</sequence>
<dbReference type="AlphaFoldDB" id="A0A1G7YHT5"/>
<dbReference type="EMBL" id="LT629692">
    <property type="protein sequence ID" value="SDG95779.1"/>
    <property type="molecule type" value="Genomic_DNA"/>
</dbReference>
<evidence type="ECO:0000313" key="3">
    <source>
        <dbReference type="Proteomes" id="UP000199009"/>
    </source>
</evidence>
<gene>
    <name evidence="2" type="ORF">SAMN04489810_1754</name>
</gene>
<dbReference type="STRING" id="370764.SAMN04489810_1754"/>
<keyword evidence="1" id="KW-0472">Membrane</keyword>
<evidence type="ECO:0000256" key="1">
    <source>
        <dbReference type="SAM" id="Phobius"/>
    </source>
</evidence>
<accession>A0A1G7YHT5</accession>
<reference evidence="2 3" key="1">
    <citation type="submission" date="2016-10" db="EMBL/GenBank/DDBJ databases">
        <authorList>
            <person name="de Groot N.N."/>
        </authorList>
    </citation>
    <scope>NUCLEOTIDE SEQUENCE [LARGE SCALE GENOMIC DNA]</scope>
    <source>
        <strain evidence="2 3">DSM 23142</strain>
    </source>
</reference>
<protein>
    <submittedName>
        <fullName evidence="2">Uncharacterized protein</fullName>
    </submittedName>
</protein>
<dbReference type="RefSeq" id="WP_091488799.1">
    <property type="nucleotide sequence ID" value="NZ_LT629692.1"/>
</dbReference>
<dbReference type="InterPro" id="IPR008969">
    <property type="entry name" value="CarboxyPept-like_regulatory"/>
</dbReference>
<dbReference type="Proteomes" id="UP000199009">
    <property type="component" value="Chromosome I"/>
</dbReference>
<dbReference type="SUPFAM" id="SSF49464">
    <property type="entry name" value="Carboxypeptidase regulatory domain-like"/>
    <property type="match status" value="1"/>
</dbReference>
<dbReference type="OrthoDB" id="3187809at2"/>
<proteinExistence type="predicted"/>
<keyword evidence="1" id="KW-0812">Transmembrane</keyword>
<keyword evidence="3" id="KW-1185">Reference proteome</keyword>
<organism evidence="2 3">
    <name type="scientific">Microbacterium pygmaeum</name>
    <dbReference type="NCBI Taxonomy" id="370764"/>
    <lineage>
        <taxon>Bacteria</taxon>
        <taxon>Bacillati</taxon>
        <taxon>Actinomycetota</taxon>
        <taxon>Actinomycetes</taxon>
        <taxon>Micrococcales</taxon>
        <taxon>Microbacteriaceae</taxon>
        <taxon>Microbacterium</taxon>
    </lineage>
</organism>
<name>A0A1G7YHT5_9MICO</name>
<evidence type="ECO:0000313" key="2">
    <source>
        <dbReference type="EMBL" id="SDG95779.1"/>
    </source>
</evidence>
<dbReference type="Gene3D" id="2.60.40.1120">
    <property type="entry name" value="Carboxypeptidase-like, regulatory domain"/>
    <property type="match status" value="1"/>
</dbReference>